<dbReference type="EMBL" id="BART01006848">
    <property type="protein sequence ID" value="GAG70680.1"/>
    <property type="molecule type" value="Genomic_DNA"/>
</dbReference>
<sequence>MKAFSELKLKNAELLLVGGIGKDIKKIFEEYEKRVNLKHIPWSNDLENICRQ</sequence>
<name>X0ZLV5_9ZZZZ</name>
<reference evidence="1" key="1">
    <citation type="journal article" date="2014" name="Front. Microbiol.">
        <title>High frequency of phylogenetically diverse reductive dehalogenase-homologous genes in deep subseafloor sedimentary metagenomes.</title>
        <authorList>
            <person name="Kawai M."/>
            <person name="Futagami T."/>
            <person name="Toyoda A."/>
            <person name="Takaki Y."/>
            <person name="Nishi S."/>
            <person name="Hori S."/>
            <person name="Arai W."/>
            <person name="Tsubouchi T."/>
            <person name="Morono Y."/>
            <person name="Uchiyama I."/>
            <person name="Ito T."/>
            <person name="Fujiyama A."/>
            <person name="Inagaki F."/>
            <person name="Takami H."/>
        </authorList>
    </citation>
    <scope>NUCLEOTIDE SEQUENCE</scope>
    <source>
        <strain evidence="1">Expedition CK06-06</strain>
    </source>
</reference>
<comment type="caution">
    <text evidence="1">The sequence shown here is derived from an EMBL/GenBank/DDBJ whole genome shotgun (WGS) entry which is preliminary data.</text>
</comment>
<dbReference type="AlphaFoldDB" id="X0ZLV5"/>
<protein>
    <submittedName>
        <fullName evidence="1">Uncharacterized protein</fullName>
    </submittedName>
</protein>
<organism evidence="1">
    <name type="scientific">marine sediment metagenome</name>
    <dbReference type="NCBI Taxonomy" id="412755"/>
    <lineage>
        <taxon>unclassified sequences</taxon>
        <taxon>metagenomes</taxon>
        <taxon>ecological metagenomes</taxon>
    </lineage>
</organism>
<accession>X0ZLV5</accession>
<evidence type="ECO:0000313" key="1">
    <source>
        <dbReference type="EMBL" id="GAG70680.1"/>
    </source>
</evidence>
<proteinExistence type="predicted"/>
<gene>
    <name evidence="1" type="ORF">S01H4_15630</name>
</gene>
<feature type="non-terminal residue" evidence="1">
    <location>
        <position position="52"/>
    </location>
</feature>